<gene>
    <name evidence="1" type="ORF">B4N89_35460</name>
</gene>
<protein>
    <submittedName>
        <fullName evidence="1">Uncharacterized protein</fullName>
    </submittedName>
</protein>
<sequence>MNPNDKRIDHLLGAFGAGALVNAWIDALITDDHLDRAAATRVACDRIADLSPWLIAAPGQTWRLRDEFEPNADFSPRLVLVLGVRHAHGTHPRDGTAAILIADAEDDPRHAVGWMDVDDFAVCYSLEEWPAPEVRRVDDSDATTTPTPN</sequence>
<comment type="caution">
    <text evidence="1">The sequence shown here is derived from an EMBL/GenBank/DDBJ whole genome shotgun (WGS) entry which is preliminary data.</text>
</comment>
<dbReference type="Proteomes" id="UP000190037">
    <property type="component" value="Unassembled WGS sequence"/>
</dbReference>
<name>A0A1T3NRH2_9ACTN</name>
<proteinExistence type="predicted"/>
<dbReference type="RefSeq" id="WP_078980561.1">
    <property type="nucleotide sequence ID" value="NZ_MWQN01000002.1"/>
</dbReference>
<accession>A0A1T3NRH2</accession>
<keyword evidence="2" id="KW-1185">Reference proteome</keyword>
<evidence type="ECO:0000313" key="1">
    <source>
        <dbReference type="EMBL" id="OPC79344.1"/>
    </source>
</evidence>
<dbReference type="EMBL" id="MWQN01000002">
    <property type="protein sequence ID" value="OPC79344.1"/>
    <property type="molecule type" value="Genomic_DNA"/>
</dbReference>
<dbReference type="AlphaFoldDB" id="A0A1T3NRH2"/>
<organism evidence="1 2">
    <name type="scientific">Embleya scabrispora</name>
    <dbReference type="NCBI Taxonomy" id="159449"/>
    <lineage>
        <taxon>Bacteria</taxon>
        <taxon>Bacillati</taxon>
        <taxon>Actinomycetota</taxon>
        <taxon>Actinomycetes</taxon>
        <taxon>Kitasatosporales</taxon>
        <taxon>Streptomycetaceae</taxon>
        <taxon>Embleya</taxon>
    </lineage>
</organism>
<evidence type="ECO:0000313" key="2">
    <source>
        <dbReference type="Proteomes" id="UP000190037"/>
    </source>
</evidence>
<reference evidence="1 2" key="1">
    <citation type="submission" date="2017-03" db="EMBL/GenBank/DDBJ databases">
        <title>Draft genome sequence of Streptomyces scabrisporus NF3, endophyte isolated from Amphipterygium adstringens.</title>
        <authorList>
            <person name="Vazquez M."/>
            <person name="Ceapa C.D."/>
            <person name="Rodriguez Luna D."/>
            <person name="Sanchez Esquivel S."/>
        </authorList>
    </citation>
    <scope>NUCLEOTIDE SEQUENCE [LARGE SCALE GENOMIC DNA]</scope>
    <source>
        <strain evidence="1 2">NF3</strain>
    </source>
</reference>
<dbReference type="OrthoDB" id="3854264at2"/>